<feature type="non-terminal residue" evidence="1">
    <location>
        <position position="79"/>
    </location>
</feature>
<reference evidence="1" key="1">
    <citation type="submission" date="2020-11" db="EMBL/GenBank/DDBJ databases">
        <authorList>
            <person name="Tran Van P."/>
        </authorList>
    </citation>
    <scope>NUCLEOTIDE SEQUENCE</scope>
</reference>
<proteinExistence type="predicted"/>
<dbReference type="OrthoDB" id="410592at2759"/>
<sequence length="79" mass="8689">MAIQGAAGPEDREPSSLLYSIHAGTTSKQPLQQEVQSTSASGFHPESQASFMEKDALIEFNVTNMSLSVAYLHEIHRQR</sequence>
<dbReference type="EMBL" id="OB715073">
    <property type="protein sequence ID" value="CAD7239069.1"/>
    <property type="molecule type" value="Genomic_DNA"/>
</dbReference>
<evidence type="ECO:0000313" key="1">
    <source>
        <dbReference type="EMBL" id="CAD7239069.1"/>
    </source>
</evidence>
<organism evidence="1">
    <name type="scientific">Cyprideis torosa</name>
    <dbReference type="NCBI Taxonomy" id="163714"/>
    <lineage>
        <taxon>Eukaryota</taxon>
        <taxon>Metazoa</taxon>
        <taxon>Ecdysozoa</taxon>
        <taxon>Arthropoda</taxon>
        <taxon>Crustacea</taxon>
        <taxon>Oligostraca</taxon>
        <taxon>Ostracoda</taxon>
        <taxon>Podocopa</taxon>
        <taxon>Podocopida</taxon>
        <taxon>Cytherocopina</taxon>
        <taxon>Cytheroidea</taxon>
        <taxon>Cytherideidae</taxon>
        <taxon>Cyprideis</taxon>
    </lineage>
</organism>
<gene>
    <name evidence="1" type="ORF">CTOB1V02_LOCUS16884</name>
</gene>
<accession>A0A7R8X189</accession>
<dbReference type="AlphaFoldDB" id="A0A7R8X189"/>
<name>A0A7R8X189_9CRUS</name>
<protein>
    <submittedName>
        <fullName evidence="1">Uncharacterized protein</fullName>
    </submittedName>
</protein>